<proteinExistence type="inferred from homology"/>
<dbReference type="InterPro" id="IPR004474">
    <property type="entry name" value="LytR_CpsA_psr"/>
</dbReference>
<evidence type="ECO:0000313" key="4">
    <source>
        <dbReference type="EMBL" id="GLC29490.1"/>
    </source>
</evidence>
<dbReference type="NCBIfam" id="TIGR00350">
    <property type="entry name" value="lytR_cpsA_psr"/>
    <property type="match status" value="1"/>
</dbReference>
<evidence type="ECO:0000313" key="5">
    <source>
        <dbReference type="Proteomes" id="UP001208567"/>
    </source>
</evidence>
<comment type="similarity">
    <text evidence="1">Belongs to the LytR/CpsA/Psr (LCP) family.</text>
</comment>
<dbReference type="Pfam" id="PF03816">
    <property type="entry name" value="LytR_cpsA_psr"/>
    <property type="match status" value="1"/>
</dbReference>
<dbReference type="RefSeq" id="WP_264848783.1">
    <property type="nucleotide sequence ID" value="NZ_BRXR01000001.1"/>
</dbReference>
<dbReference type="Proteomes" id="UP001208567">
    <property type="component" value="Unassembled WGS sequence"/>
</dbReference>
<keyword evidence="5" id="KW-1185">Reference proteome</keyword>
<protein>
    <submittedName>
        <fullName evidence="4">LytR family transcriptional regulator</fullName>
    </submittedName>
</protein>
<keyword evidence="2" id="KW-1133">Transmembrane helix</keyword>
<dbReference type="PANTHER" id="PTHR33392:SF6">
    <property type="entry name" value="POLYISOPRENYL-TEICHOIC ACID--PEPTIDOGLYCAN TEICHOIC ACID TRANSFERASE TAGU"/>
    <property type="match status" value="1"/>
</dbReference>
<evidence type="ECO:0000259" key="3">
    <source>
        <dbReference type="Pfam" id="PF03816"/>
    </source>
</evidence>
<gene>
    <name evidence="4" type="ORF">bsdE14_09000</name>
</gene>
<sequence length="357" mass="40005">MSSPLNSKSKKLKIALCIISSIVIVVLSVLAYLYNSLGKFNTVKLPSSNEELGIGKVVSDDSKEETIENNEYLNGGTITGYESDNSILNIALFGIDTGREKTDPPHSDSIIIATIDKQHNKIKLTSIMRDTYVNVSRHGRTKINEAYTYGGSLLAIKTLNENFGLDIKNYVTVNFFSLEKIIDVLGGVEITIKDYETDEINKWIMEVADLEGKSPPIIWEPGTYRLNGLQAVAYSRMRKVGGGDFERSERQRRVLTELFKELQSKGIYKYPTIASEVFPLIETSLTKSDIINAGAFIVSSGISNIEQQRFPLDGYCKGEIINSTWYLVPKPNLSVTSKQLRDYIYEDIKPKSKKPLF</sequence>
<feature type="transmembrane region" description="Helical" evidence="2">
    <location>
        <begin position="12"/>
        <end position="34"/>
    </location>
</feature>
<keyword evidence="2" id="KW-0472">Membrane</keyword>
<reference evidence="4 5" key="1">
    <citation type="journal article" date="2024" name="Int. J. Syst. Evol. Microbiol.">
        <title>Clostridium omnivorum sp. nov., isolated from anoxic soil under the treatment of reductive soil disinfestation.</title>
        <authorList>
            <person name="Ueki A."/>
            <person name="Tonouchi A."/>
            <person name="Kaku N."/>
            <person name="Honma S."/>
            <person name="Ueki K."/>
        </authorList>
    </citation>
    <scope>NUCLEOTIDE SEQUENCE [LARGE SCALE GENOMIC DNA]</scope>
    <source>
        <strain evidence="4 5">E14</strain>
    </source>
</reference>
<organism evidence="4 5">
    <name type="scientific">Clostridium omnivorum</name>
    <dbReference type="NCBI Taxonomy" id="1604902"/>
    <lineage>
        <taxon>Bacteria</taxon>
        <taxon>Bacillati</taxon>
        <taxon>Bacillota</taxon>
        <taxon>Clostridia</taxon>
        <taxon>Eubacteriales</taxon>
        <taxon>Clostridiaceae</taxon>
        <taxon>Clostridium</taxon>
    </lineage>
</organism>
<evidence type="ECO:0000256" key="1">
    <source>
        <dbReference type="ARBA" id="ARBA00006068"/>
    </source>
</evidence>
<name>A0ABQ5N2Q8_9CLOT</name>
<dbReference type="EMBL" id="BRXR01000001">
    <property type="protein sequence ID" value="GLC29490.1"/>
    <property type="molecule type" value="Genomic_DNA"/>
</dbReference>
<keyword evidence="2" id="KW-0812">Transmembrane</keyword>
<dbReference type="InterPro" id="IPR050922">
    <property type="entry name" value="LytR/CpsA/Psr_CW_biosynth"/>
</dbReference>
<feature type="domain" description="Cell envelope-related transcriptional attenuator" evidence="3">
    <location>
        <begin position="106"/>
        <end position="263"/>
    </location>
</feature>
<comment type="caution">
    <text evidence="4">The sequence shown here is derived from an EMBL/GenBank/DDBJ whole genome shotgun (WGS) entry which is preliminary data.</text>
</comment>
<dbReference type="Gene3D" id="3.40.630.190">
    <property type="entry name" value="LCP protein"/>
    <property type="match status" value="1"/>
</dbReference>
<evidence type="ECO:0000256" key="2">
    <source>
        <dbReference type="SAM" id="Phobius"/>
    </source>
</evidence>
<dbReference type="PANTHER" id="PTHR33392">
    <property type="entry name" value="POLYISOPRENYL-TEICHOIC ACID--PEPTIDOGLYCAN TEICHOIC ACID TRANSFERASE TAGU"/>
    <property type="match status" value="1"/>
</dbReference>
<accession>A0ABQ5N2Q8</accession>